<protein>
    <submittedName>
        <fullName evidence="2">Sugar ABC transporter substrate-binding protein</fullName>
    </submittedName>
</protein>
<evidence type="ECO:0000256" key="1">
    <source>
        <dbReference type="SAM" id="MobiDB-lite"/>
    </source>
</evidence>
<name>A0A7X1JBU2_9ACTN</name>
<dbReference type="PROSITE" id="PS51257">
    <property type="entry name" value="PROKAR_LIPOPROTEIN"/>
    <property type="match status" value="1"/>
</dbReference>
<proteinExistence type="predicted"/>
<gene>
    <name evidence="2" type="ORF">H4N64_41570</name>
</gene>
<dbReference type="EMBL" id="JACMSF010000096">
    <property type="protein sequence ID" value="MBC2907886.1"/>
    <property type="molecule type" value="Genomic_DNA"/>
</dbReference>
<dbReference type="AlphaFoldDB" id="A0A7X1JBU2"/>
<sequence length="51" mass="5257">MARIPDTSRRALLFGTAAVSAGALLTACTSNEPKNQDQVTDNAPVADDKPG</sequence>
<evidence type="ECO:0000313" key="2">
    <source>
        <dbReference type="EMBL" id="MBC2907886.1"/>
    </source>
</evidence>
<feature type="non-terminal residue" evidence="2">
    <location>
        <position position="51"/>
    </location>
</feature>
<keyword evidence="3" id="KW-1185">Reference proteome</keyword>
<organism evidence="2 3">
    <name type="scientific">Streptomyces cupreus</name>
    <dbReference type="NCBI Taxonomy" id="2759956"/>
    <lineage>
        <taxon>Bacteria</taxon>
        <taxon>Bacillati</taxon>
        <taxon>Actinomycetota</taxon>
        <taxon>Actinomycetes</taxon>
        <taxon>Kitasatosporales</taxon>
        <taxon>Streptomycetaceae</taxon>
        <taxon>Streptomyces</taxon>
    </lineage>
</organism>
<comment type="caution">
    <text evidence="2">The sequence shown here is derived from an EMBL/GenBank/DDBJ whole genome shotgun (WGS) entry which is preliminary data.</text>
</comment>
<evidence type="ECO:0000313" key="3">
    <source>
        <dbReference type="Proteomes" id="UP000584670"/>
    </source>
</evidence>
<dbReference type="Proteomes" id="UP000584670">
    <property type="component" value="Unassembled WGS sequence"/>
</dbReference>
<feature type="compositionally biased region" description="Polar residues" evidence="1">
    <location>
        <begin position="32"/>
        <end position="41"/>
    </location>
</feature>
<feature type="region of interest" description="Disordered" evidence="1">
    <location>
        <begin position="32"/>
        <end position="51"/>
    </location>
</feature>
<reference evidence="2 3" key="1">
    <citation type="submission" date="2020-08" db="EMBL/GenBank/DDBJ databases">
        <title>Streptomyces sp. PSKA01 genome sequencing and assembly.</title>
        <authorList>
            <person name="Mandal S."/>
            <person name="Maiti P.K."/>
            <person name="Das P."/>
        </authorList>
    </citation>
    <scope>NUCLEOTIDE SEQUENCE [LARGE SCALE GENOMIC DNA]</scope>
    <source>
        <strain evidence="2 3">PSKA01</strain>
    </source>
</reference>
<accession>A0A7X1JBU2</accession>